<dbReference type="PROSITE" id="PS00041">
    <property type="entry name" value="HTH_ARAC_FAMILY_1"/>
    <property type="match status" value="1"/>
</dbReference>
<evidence type="ECO:0000256" key="3">
    <source>
        <dbReference type="ARBA" id="ARBA00023163"/>
    </source>
</evidence>
<dbReference type="Pfam" id="PF12833">
    <property type="entry name" value="HTH_18"/>
    <property type="match status" value="1"/>
</dbReference>
<dbReference type="Proteomes" id="UP000183982">
    <property type="component" value="Unassembled WGS sequence"/>
</dbReference>
<evidence type="ECO:0000313" key="6">
    <source>
        <dbReference type="Proteomes" id="UP000183982"/>
    </source>
</evidence>
<protein>
    <submittedName>
        <fullName evidence="5">AraC-type DNA-binding protein</fullName>
    </submittedName>
</protein>
<dbReference type="EMBL" id="FQZQ01000003">
    <property type="protein sequence ID" value="SHI79809.1"/>
    <property type="molecule type" value="Genomic_DNA"/>
</dbReference>
<dbReference type="PANTHER" id="PTHR47894">
    <property type="entry name" value="HTH-TYPE TRANSCRIPTIONAL REGULATOR GADX"/>
    <property type="match status" value="1"/>
</dbReference>
<dbReference type="Gene3D" id="1.10.10.60">
    <property type="entry name" value="Homeodomain-like"/>
    <property type="match status" value="1"/>
</dbReference>
<dbReference type="RefSeq" id="WP_073249451.1">
    <property type="nucleotide sequence ID" value="NZ_FQZQ01000003.1"/>
</dbReference>
<dbReference type="PANTHER" id="PTHR47894:SF4">
    <property type="entry name" value="HTH-TYPE TRANSCRIPTIONAL REGULATOR GADX"/>
    <property type="match status" value="1"/>
</dbReference>
<gene>
    <name evidence="5" type="ORF">SAMN05444000_10390</name>
</gene>
<dbReference type="OrthoDB" id="9805730at2"/>
<dbReference type="SUPFAM" id="SSF46689">
    <property type="entry name" value="Homeodomain-like"/>
    <property type="match status" value="1"/>
</dbReference>
<dbReference type="InterPro" id="IPR018060">
    <property type="entry name" value="HTH_AraC"/>
</dbReference>
<dbReference type="InterPro" id="IPR009057">
    <property type="entry name" value="Homeodomain-like_sf"/>
</dbReference>
<dbReference type="InterPro" id="IPR018062">
    <property type="entry name" value="HTH_AraC-typ_CS"/>
</dbReference>
<accession>A0A1M6E342</accession>
<dbReference type="STRING" id="1470563.SAMN05444000_10390"/>
<reference evidence="6" key="1">
    <citation type="submission" date="2016-11" db="EMBL/GenBank/DDBJ databases">
        <authorList>
            <person name="Varghese N."/>
            <person name="Submissions S."/>
        </authorList>
    </citation>
    <scope>NUCLEOTIDE SEQUENCE [LARGE SCALE GENOMIC DNA]</scope>
    <source>
        <strain evidence="6">DSM 100564</strain>
    </source>
</reference>
<dbReference type="GO" id="GO:0000976">
    <property type="term" value="F:transcription cis-regulatory region binding"/>
    <property type="evidence" value="ECO:0007669"/>
    <property type="project" value="TreeGrafter"/>
</dbReference>
<keyword evidence="3" id="KW-0804">Transcription</keyword>
<keyword evidence="2 5" id="KW-0238">DNA-binding</keyword>
<evidence type="ECO:0000256" key="2">
    <source>
        <dbReference type="ARBA" id="ARBA00023125"/>
    </source>
</evidence>
<keyword evidence="6" id="KW-1185">Reference proteome</keyword>
<proteinExistence type="predicted"/>
<keyword evidence="1" id="KW-0805">Transcription regulation</keyword>
<evidence type="ECO:0000259" key="4">
    <source>
        <dbReference type="PROSITE" id="PS01124"/>
    </source>
</evidence>
<sequence length="333" mass="37490">MSHNIPLILAGALIPMLRWMRRNGKPVSDLLEEADLQFLPYIDPQQPIPLRNAIRLLGELGAREQADIGLRMVSEHSVHELAFIGRVALGAKTPRESFERIALAIPYHSSHEVFSIRPSQDSLAVIEGWSLSIDDVDLYLIHQYFTGVIHRICAFTQLGEPLLSEVKMLPHPEYGLEHLNMSFARQVKPAPDRLLRITISNAVVDSRYFKVARERHALKDQGQFSNLNFNGSLSASIKAVLGLQLLDGSPSIDRLAVWAGVPRRTLQRRLSDEGTSFSTLLESVRMDMALHSLKSGRESMDEIAAKLGFERQSTFTRAVRRWTGQTPSQVRNR</sequence>
<feature type="domain" description="HTH araC/xylS-type" evidence="4">
    <location>
        <begin position="235"/>
        <end position="333"/>
    </location>
</feature>
<evidence type="ECO:0000256" key="1">
    <source>
        <dbReference type="ARBA" id="ARBA00023015"/>
    </source>
</evidence>
<dbReference type="PROSITE" id="PS01124">
    <property type="entry name" value="HTH_ARAC_FAMILY_2"/>
    <property type="match status" value="1"/>
</dbReference>
<dbReference type="SMART" id="SM00342">
    <property type="entry name" value="HTH_ARAC"/>
    <property type="match status" value="1"/>
</dbReference>
<evidence type="ECO:0000313" key="5">
    <source>
        <dbReference type="EMBL" id="SHI79809.1"/>
    </source>
</evidence>
<dbReference type="GO" id="GO:0005829">
    <property type="term" value="C:cytosol"/>
    <property type="evidence" value="ECO:0007669"/>
    <property type="project" value="TreeGrafter"/>
</dbReference>
<organism evidence="5 6">
    <name type="scientific">Shimia gijangensis</name>
    <dbReference type="NCBI Taxonomy" id="1470563"/>
    <lineage>
        <taxon>Bacteria</taxon>
        <taxon>Pseudomonadati</taxon>
        <taxon>Pseudomonadota</taxon>
        <taxon>Alphaproteobacteria</taxon>
        <taxon>Rhodobacterales</taxon>
        <taxon>Roseobacteraceae</taxon>
    </lineage>
</organism>
<name>A0A1M6E342_9RHOB</name>
<dbReference type="GO" id="GO:0003700">
    <property type="term" value="F:DNA-binding transcription factor activity"/>
    <property type="evidence" value="ECO:0007669"/>
    <property type="project" value="InterPro"/>
</dbReference>
<dbReference type="AlphaFoldDB" id="A0A1M6E342"/>